<evidence type="ECO:0000313" key="1">
    <source>
        <dbReference type="EMBL" id="KAK6210089.1"/>
    </source>
</evidence>
<accession>A0AAV9SZV1</accession>
<name>A0AAV9SZV1_9PEZI</name>
<protein>
    <submittedName>
        <fullName evidence="1">Uncharacterized protein</fullName>
    </submittedName>
</protein>
<reference evidence="1 2" key="1">
    <citation type="submission" date="2023-04" db="EMBL/GenBank/DDBJ databases">
        <title>Colletotrichum tabacum stain YC1 causing leaf anthracnose on Nicotiana tabacum(L.) cv.</title>
        <authorList>
            <person name="Ji Z."/>
            <person name="Wang M."/>
            <person name="Zhang J."/>
            <person name="Wang N."/>
            <person name="Zhou Z."/>
        </authorList>
    </citation>
    <scope>NUCLEOTIDE SEQUENCE [LARGE SCALE GENOMIC DNA]</scope>
    <source>
        <strain evidence="1 2">YC1</strain>
    </source>
</reference>
<gene>
    <name evidence="1" type="ORF">QIS74_11673</name>
</gene>
<keyword evidence="2" id="KW-1185">Reference proteome</keyword>
<dbReference type="AlphaFoldDB" id="A0AAV9SZV1"/>
<dbReference type="EMBL" id="JASAOK010000047">
    <property type="protein sequence ID" value="KAK6210089.1"/>
    <property type="molecule type" value="Genomic_DNA"/>
</dbReference>
<comment type="caution">
    <text evidence="1">The sequence shown here is derived from an EMBL/GenBank/DDBJ whole genome shotgun (WGS) entry which is preliminary data.</text>
</comment>
<dbReference type="Proteomes" id="UP001327957">
    <property type="component" value="Unassembled WGS sequence"/>
</dbReference>
<organism evidence="1 2">
    <name type="scientific">Colletotrichum tabaci</name>
    <dbReference type="NCBI Taxonomy" id="1209068"/>
    <lineage>
        <taxon>Eukaryota</taxon>
        <taxon>Fungi</taxon>
        <taxon>Dikarya</taxon>
        <taxon>Ascomycota</taxon>
        <taxon>Pezizomycotina</taxon>
        <taxon>Sordariomycetes</taxon>
        <taxon>Hypocreomycetidae</taxon>
        <taxon>Glomerellales</taxon>
        <taxon>Glomerellaceae</taxon>
        <taxon>Colletotrichum</taxon>
        <taxon>Colletotrichum destructivum species complex</taxon>
    </lineage>
</organism>
<sequence length="289" mass="32126">MAALGFAIDAPGLFASLSLSGAFEKLTPAEAKTSVKIILGSGERNTTAGGPRPHIALWDDDGHRIGQYTPNKDNIKAGFQTNIVIEYTQTEPKHSQADPYFVMLSQMNNDVICISSVLVSNGKISGAFYGDTGYKCGQSWFASENRIGSDFEAPRCVWLDANHDNDINARAISFHLHDMQPNGDKLQQYYENLDTLCNSTPRFSFWGNLLPDAIPPMFKPRLKYKNGNGADEDLSKVLDDPEHPWDRGAYMAPKKVNKKRLPYFKSLDESSSSKRYYNGICARSALQDL</sequence>
<proteinExistence type="predicted"/>
<evidence type="ECO:0000313" key="2">
    <source>
        <dbReference type="Proteomes" id="UP001327957"/>
    </source>
</evidence>